<comment type="subunit">
    <text evidence="7">The complex comprises the extracytoplasmic solute receptor protein and the two transmembrane proteins.</text>
</comment>
<name>A0A975PBL0_9RHOB</name>
<dbReference type="RefSeq" id="WP_215505311.1">
    <property type="nucleotide sequence ID" value="NZ_CP076362.1"/>
</dbReference>
<evidence type="ECO:0000256" key="2">
    <source>
        <dbReference type="ARBA" id="ARBA00022475"/>
    </source>
</evidence>
<dbReference type="Pfam" id="PF06808">
    <property type="entry name" value="DctM"/>
    <property type="match status" value="1"/>
</dbReference>
<keyword evidence="9" id="KW-0614">Plasmid</keyword>
<dbReference type="KEGG" id="gfu:KM031_17000"/>
<geneLocation type="plasmid" evidence="9 10">
    <name>p1</name>
</geneLocation>
<feature type="transmembrane region" description="Helical" evidence="7">
    <location>
        <begin position="395"/>
        <end position="419"/>
    </location>
</feature>
<evidence type="ECO:0000256" key="5">
    <source>
        <dbReference type="ARBA" id="ARBA00022989"/>
    </source>
</evidence>
<feature type="transmembrane region" description="Helical" evidence="7">
    <location>
        <begin position="6"/>
        <end position="32"/>
    </location>
</feature>
<feature type="transmembrane region" description="Helical" evidence="7">
    <location>
        <begin position="211"/>
        <end position="233"/>
    </location>
</feature>
<protein>
    <recommendedName>
        <fullName evidence="7">TRAP transporter large permease protein</fullName>
    </recommendedName>
</protein>
<evidence type="ECO:0000313" key="9">
    <source>
        <dbReference type="EMBL" id="QWK92401.1"/>
    </source>
</evidence>
<keyword evidence="7" id="KW-0813">Transport</keyword>
<feature type="transmembrane region" description="Helical" evidence="7">
    <location>
        <begin position="239"/>
        <end position="258"/>
    </location>
</feature>
<gene>
    <name evidence="9" type="ORF">KM031_17000</name>
</gene>
<feature type="transmembrane region" description="Helical" evidence="7">
    <location>
        <begin position="53"/>
        <end position="78"/>
    </location>
</feature>
<dbReference type="GO" id="GO:0005886">
    <property type="term" value="C:plasma membrane"/>
    <property type="evidence" value="ECO:0007669"/>
    <property type="project" value="UniProtKB-SubCell"/>
</dbReference>
<dbReference type="GO" id="GO:0022857">
    <property type="term" value="F:transmembrane transporter activity"/>
    <property type="evidence" value="ECO:0007669"/>
    <property type="project" value="UniProtKB-UniRule"/>
</dbReference>
<dbReference type="EMBL" id="CP076362">
    <property type="protein sequence ID" value="QWK92401.1"/>
    <property type="molecule type" value="Genomic_DNA"/>
</dbReference>
<dbReference type="PANTHER" id="PTHR33362:SF2">
    <property type="entry name" value="TRAP TRANSPORTER LARGE PERMEASE PROTEIN"/>
    <property type="match status" value="1"/>
</dbReference>
<dbReference type="AlphaFoldDB" id="A0A975PBL0"/>
<feature type="transmembrane region" description="Helical" evidence="7">
    <location>
        <begin position="313"/>
        <end position="342"/>
    </location>
</feature>
<evidence type="ECO:0000256" key="3">
    <source>
        <dbReference type="ARBA" id="ARBA00022519"/>
    </source>
</evidence>
<feature type="transmembrane region" description="Helical" evidence="7">
    <location>
        <begin position="98"/>
        <end position="122"/>
    </location>
</feature>
<keyword evidence="2" id="KW-1003">Cell membrane</keyword>
<dbReference type="PANTHER" id="PTHR33362">
    <property type="entry name" value="SIALIC ACID TRAP TRANSPORTER PERMEASE PROTEIN SIAT-RELATED"/>
    <property type="match status" value="1"/>
</dbReference>
<feature type="transmembrane region" description="Helical" evidence="7">
    <location>
        <begin position="166"/>
        <end position="190"/>
    </location>
</feature>
<dbReference type="PIRSF" id="PIRSF006066">
    <property type="entry name" value="HI0050"/>
    <property type="match status" value="1"/>
</dbReference>
<comment type="similarity">
    <text evidence="7">Belongs to the TRAP transporter large permease family.</text>
</comment>
<accession>A0A975PBL0</accession>
<keyword evidence="3 7" id="KW-0997">Cell inner membrane</keyword>
<evidence type="ECO:0000256" key="7">
    <source>
        <dbReference type="RuleBase" id="RU369079"/>
    </source>
</evidence>
<organism evidence="9 10">
    <name type="scientific">Gemmobacter fulvus</name>
    <dbReference type="NCBI Taxonomy" id="2840474"/>
    <lineage>
        <taxon>Bacteria</taxon>
        <taxon>Pseudomonadati</taxon>
        <taxon>Pseudomonadota</taxon>
        <taxon>Alphaproteobacteria</taxon>
        <taxon>Rhodobacterales</taxon>
        <taxon>Paracoccaceae</taxon>
        <taxon>Gemmobacter</taxon>
    </lineage>
</organism>
<proteinExistence type="inferred from homology"/>
<evidence type="ECO:0000313" key="10">
    <source>
        <dbReference type="Proteomes" id="UP000679352"/>
    </source>
</evidence>
<feature type="domain" description="TRAP C4-dicarboxylate transport system permease DctM subunit" evidence="8">
    <location>
        <begin position="7"/>
        <end position="414"/>
    </location>
</feature>
<keyword evidence="6 7" id="KW-0472">Membrane</keyword>
<keyword evidence="10" id="KW-1185">Reference proteome</keyword>
<dbReference type="InterPro" id="IPR010656">
    <property type="entry name" value="DctM"/>
</dbReference>
<reference evidence="9" key="1">
    <citation type="submission" date="2021-06" db="EMBL/GenBank/DDBJ databases">
        <authorList>
            <person name="Lee C.-S."/>
            <person name="Jin L."/>
        </authorList>
    </citation>
    <scope>NUCLEOTIDE SEQUENCE</scope>
    <source>
        <strain evidence="9">Con5</strain>
        <plasmid evidence="9">p1</plasmid>
    </source>
</reference>
<evidence type="ECO:0000256" key="6">
    <source>
        <dbReference type="ARBA" id="ARBA00023136"/>
    </source>
</evidence>
<keyword evidence="4 7" id="KW-0812">Transmembrane</keyword>
<evidence type="ECO:0000256" key="1">
    <source>
        <dbReference type="ARBA" id="ARBA00004429"/>
    </source>
</evidence>
<comment type="subcellular location">
    <subcellularLocation>
        <location evidence="1 7">Cell inner membrane</location>
        <topology evidence="1 7">Multi-pass membrane protein</topology>
    </subcellularLocation>
</comment>
<feature type="transmembrane region" description="Helical" evidence="7">
    <location>
        <begin position="134"/>
        <end position="160"/>
    </location>
</feature>
<dbReference type="NCBIfam" id="TIGR00786">
    <property type="entry name" value="dctM"/>
    <property type="match status" value="1"/>
</dbReference>
<evidence type="ECO:0000256" key="4">
    <source>
        <dbReference type="ARBA" id="ARBA00022692"/>
    </source>
</evidence>
<comment type="function">
    <text evidence="7">Part of the tripartite ATP-independent periplasmic (TRAP) transport system.</text>
</comment>
<feature type="transmembrane region" description="Helical" evidence="7">
    <location>
        <begin position="354"/>
        <end position="383"/>
    </location>
</feature>
<sequence>MIWLGSIFLFLLLIGMPIAFVLGVSALGYFLATGQTQFMLVLPQRMLAGMDHFVLLAIPLFVLAGNIMDVGGLTQRLIGLANSMVGRFRGGLSLTAVWGAFLFGGVSGSAAADAAALGTVMVPDMKRQGYDVDYSAALIAVSSLMAPLVPPSIAMIIYGALSGTSISQLLIAGVVPGVMLAVALSAYAIFIAHKHQYPRAAPQSLREIGLGFVYAGPVLMLPVIIIVGIRGGVFTATEAAAVAAIYALLVSGLIYRALTWPFLRRALLNTAIITSAIYVLIAMANIAAFIFAIEQLPQHAVAGLTSLTDNPYLILLMVNIILLILGMFLDTIGILILTVPALTAIGTTLGMDPVHLGVMVVFNVLIGFVTPPVGLCLFVIASVTGRPMEKIAVKALPMIGLALVILGLISVFPDIVLFLPRLLNGGA</sequence>
<dbReference type="InterPro" id="IPR004681">
    <property type="entry name" value="TRAP_DctM"/>
</dbReference>
<keyword evidence="5 7" id="KW-1133">Transmembrane helix</keyword>
<feature type="transmembrane region" description="Helical" evidence="7">
    <location>
        <begin position="270"/>
        <end position="293"/>
    </location>
</feature>
<dbReference type="Proteomes" id="UP000679352">
    <property type="component" value="Plasmid p1"/>
</dbReference>
<evidence type="ECO:0000259" key="8">
    <source>
        <dbReference type="Pfam" id="PF06808"/>
    </source>
</evidence>